<gene>
    <name evidence="1" type="ORF">FAZ15_15130</name>
</gene>
<protein>
    <submittedName>
        <fullName evidence="1">Uncharacterized protein</fullName>
    </submittedName>
</protein>
<keyword evidence="2" id="KW-1185">Reference proteome</keyword>
<dbReference type="OrthoDB" id="9808075at2"/>
<dbReference type="GO" id="GO:0006260">
    <property type="term" value="P:DNA replication"/>
    <property type="evidence" value="ECO:0007669"/>
    <property type="project" value="InterPro"/>
</dbReference>
<organism evidence="1 2">
    <name type="scientific">Sphingobacterium olei</name>
    <dbReference type="NCBI Taxonomy" id="2571155"/>
    <lineage>
        <taxon>Bacteria</taxon>
        <taxon>Pseudomonadati</taxon>
        <taxon>Bacteroidota</taxon>
        <taxon>Sphingobacteriia</taxon>
        <taxon>Sphingobacteriales</taxon>
        <taxon>Sphingobacteriaceae</taxon>
        <taxon>Sphingobacterium</taxon>
    </lineage>
</organism>
<dbReference type="InterPro" id="IPR012833">
    <property type="entry name" value="NrdD"/>
</dbReference>
<dbReference type="EMBL" id="SUME01000006">
    <property type="protein sequence ID" value="TJZ54804.1"/>
    <property type="molecule type" value="Genomic_DNA"/>
</dbReference>
<sequence>MNTQQQQHEKILAQHEDKRSKCLVYTRVMGYHRPVESFNIGKKGEHQQRTHFREFHAKTGL</sequence>
<comment type="caution">
    <text evidence="1">The sequence shown here is derived from an EMBL/GenBank/DDBJ whole genome shotgun (WGS) entry which is preliminary data.</text>
</comment>
<evidence type="ECO:0000313" key="1">
    <source>
        <dbReference type="EMBL" id="TJZ54804.1"/>
    </source>
</evidence>
<dbReference type="Pfam" id="PF13597">
    <property type="entry name" value="NRDD"/>
    <property type="match status" value="1"/>
</dbReference>
<name>A0A4U0NX23_9SPHI</name>
<evidence type="ECO:0000313" key="2">
    <source>
        <dbReference type="Proteomes" id="UP000306808"/>
    </source>
</evidence>
<dbReference type="GO" id="GO:0008998">
    <property type="term" value="F:ribonucleoside-triphosphate reductase (thioredoxin) activity"/>
    <property type="evidence" value="ECO:0007669"/>
    <property type="project" value="InterPro"/>
</dbReference>
<accession>A0A4U0NX23</accession>
<proteinExistence type="predicted"/>
<dbReference type="RefSeq" id="WP_136902164.1">
    <property type="nucleotide sequence ID" value="NZ_SUME01000006.1"/>
</dbReference>
<dbReference type="AlphaFoldDB" id="A0A4U0NX23"/>
<dbReference type="Proteomes" id="UP000306808">
    <property type="component" value="Unassembled WGS sequence"/>
</dbReference>
<reference evidence="1 2" key="1">
    <citation type="submission" date="2019-04" db="EMBL/GenBank/DDBJ databases">
        <title>Sphingobacterium olei sp. nov., isolated from oil-contaminated soil.</title>
        <authorList>
            <person name="Liu B."/>
        </authorList>
    </citation>
    <scope>NUCLEOTIDE SEQUENCE [LARGE SCALE GENOMIC DNA]</scope>
    <source>
        <strain evidence="1 2">HAL-9</strain>
    </source>
</reference>